<feature type="compositionally biased region" description="Pro residues" evidence="1">
    <location>
        <begin position="108"/>
        <end position="124"/>
    </location>
</feature>
<sequence>MGRRFLQMAGSKFQQGGFRDGIRDLLPWAPTVIAVGALLFMLLVTMVRLYPGKRPDDIALDPVPPLPPPPQTAVVEPSPIKTSFSYAVPPSPTTRPPYSRKPVSWSPSSPPPTHRPATTRPPAPTVTGRYGIVGTYDAEFIGEVAISNVTDVPRDWVVSLRFPDNVGDLRTSWVESAPQATLTRSGDSYVWHSGVPVNARSSVLLRFQFARTGTGDRPTTCTVNATRCG</sequence>
<accession>A0ABM7M7A9</accession>
<evidence type="ECO:0000256" key="1">
    <source>
        <dbReference type="SAM" id="MobiDB-lite"/>
    </source>
</evidence>
<dbReference type="InterPro" id="IPR012291">
    <property type="entry name" value="CBM2_carb-bd_dom_sf"/>
</dbReference>
<evidence type="ECO:0000313" key="4">
    <source>
        <dbReference type="Proteomes" id="UP000676967"/>
    </source>
</evidence>
<dbReference type="SUPFAM" id="SSF49384">
    <property type="entry name" value="Carbohydrate-binding domain"/>
    <property type="match status" value="1"/>
</dbReference>
<gene>
    <name evidence="3" type="ORF">Aiant_81380</name>
</gene>
<evidence type="ECO:0000256" key="2">
    <source>
        <dbReference type="SAM" id="Phobius"/>
    </source>
</evidence>
<keyword evidence="4" id="KW-1185">Reference proteome</keyword>
<evidence type="ECO:0008006" key="5">
    <source>
        <dbReference type="Google" id="ProtNLM"/>
    </source>
</evidence>
<dbReference type="Gene3D" id="2.60.40.290">
    <property type="match status" value="1"/>
</dbReference>
<dbReference type="InterPro" id="IPR008965">
    <property type="entry name" value="CBM2/CBM3_carb-bd_dom_sf"/>
</dbReference>
<feature type="transmembrane region" description="Helical" evidence="2">
    <location>
        <begin position="28"/>
        <end position="50"/>
    </location>
</feature>
<dbReference type="EMBL" id="AP023356">
    <property type="protein sequence ID" value="BCJ47481.1"/>
    <property type="molecule type" value="Genomic_DNA"/>
</dbReference>
<feature type="compositionally biased region" description="Low complexity" evidence="1">
    <location>
        <begin position="96"/>
        <end position="107"/>
    </location>
</feature>
<name>A0ABM7M7A9_9ACTN</name>
<proteinExistence type="predicted"/>
<organism evidence="3 4">
    <name type="scientific">Actinoplanes ianthinogenes</name>
    <dbReference type="NCBI Taxonomy" id="122358"/>
    <lineage>
        <taxon>Bacteria</taxon>
        <taxon>Bacillati</taxon>
        <taxon>Actinomycetota</taxon>
        <taxon>Actinomycetes</taxon>
        <taxon>Micromonosporales</taxon>
        <taxon>Micromonosporaceae</taxon>
        <taxon>Actinoplanes</taxon>
    </lineage>
</organism>
<keyword evidence="2" id="KW-0472">Membrane</keyword>
<dbReference type="Proteomes" id="UP000676967">
    <property type="component" value="Chromosome"/>
</dbReference>
<reference evidence="3 4" key="1">
    <citation type="submission" date="2020-08" db="EMBL/GenBank/DDBJ databases">
        <title>Whole genome shotgun sequence of Actinoplanes ianthinogenes NBRC 13996.</title>
        <authorList>
            <person name="Komaki H."/>
            <person name="Tamura T."/>
        </authorList>
    </citation>
    <scope>NUCLEOTIDE SEQUENCE [LARGE SCALE GENOMIC DNA]</scope>
    <source>
        <strain evidence="3 4">NBRC 13996</strain>
    </source>
</reference>
<protein>
    <recommendedName>
        <fullName evidence="5">Cellulose binding domain-containing protein</fullName>
    </recommendedName>
</protein>
<keyword evidence="2" id="KW-1133">Transmembrane helix</keyword>
<feature type="region of interest" description="Disordered" evidence="1">
    <location>
        <begin position="85"/>
        <end position="125"/>
    </location>
</feature>
<evidence type="ECO:0000313" key="3">
    <source>
        <dbReference type="EMBL" id="BCJ47481.1"/>
    </source>
</evidence>
<keyword evidence="2" id="KW-0812">Transmembrane</keyword>